<sequence>MKKIVISLLLLIVLISLTSCSSTSQEKEVSNAPKKEITISAAASLNEVMQEMKNLYEQDNKNIKLLFNFGGSGALQQQISQGAPVDLFISASEDKFNFLKNEGLIADENSKNLVGNELVLITYKDSPKQIKTFEDLTNEEVEKISIGTPESVPAGKYAKQTFGFLNIWNQVESKLVFAKDVRQVLTYVETGNVDAGIVYKTDAATSDNVMIVSTANKESHDPIIYPAGIIENSKHKEEAVEFFTFLQSKEAKDIFIKYGFKVLD</sequence>
<dbReference type="EMBL" id="JAAIWN010000060">
    <property type="protein sequence ID" value="NEY83006.1"/>
    <property type="molecule type" value="Genomic_DNA"/>
</dbReference>
<evidence type="ECO:0000313" key="10">
    <source>
        <dbReference type="Proteomes" id="UP000570010"/>
    </source>
</evidence>
<dbReference type="Pfam" id="PF13531">
    <property type="entry name" value="SBP_bac_11"/>
    <property type="match status" value="1"/>
</dbReference>
<dbReference type="PROSITE" id="PS51257">
    <property type="entry name" value="PROKAR_LIPOPROTEIN"/>
    <property type="match status" value="1"/>
</dbReference>
<keyword evidence="4 6" id="KW-0732">Signal</keyword>
<evidence type="ECO:0000313" key="9">
    <source>
        <dbReference type="Proteomes" id="UP000472971"/>
    </source>
</evidence>
<dbReference type="InterPro" id="IPR050682">
    <property type="entry name" value="ModA/WtpA"/>
</dbReference>
<name>A0A6B3W509_9BACI</name>
<comment type="caution">
    <text evidence="8">The sequence shown here is derived from an EMBL/GenBank/DDBJ whole genome shotgun (WGS) entry which is preliminary data.</text>
</comment>
<dbReference type="Proteomes" id="UP000472971">
    <property type="component" value="Unassembled WGS sequence"/>
</dbReference>
<feature type="binding site" evidence="5">
    <location>
        <position position="44"/>
    </location>
    <ligand>
        <name>molybdate</name>
        <dbReference type="ChEBI" id="CHEBI:36264"/>
    </ligand>
</feature>
<feature type="binding site" evidence="5">
    <location>
        <position position="199"/>
    </location>
    <ligand>
        <name>molybdate</name>
        <dbReference type="ChEBI" id="CHEBI:36264"/>
    </ligand>
</feature>
<dbReference type="EMBL" id="JACEIO010000058">
    <property type="protein sequence ID" value="MBA4538646.1"/>
    <property type="molecule type" value="Genomic_DNA"/>
</dbReference>
<dbReference type="InterPro" id="IPR041879">
    <property type="entry name" value="YvgL-like_PBP2"/>
</dbReference>
<evidence type="ECO:0000256" key="1">
    <source>
        <dbReference type="ARBA" id="ARBA00009175"/>
    </source>
</evidence>
<dbReference type="RefSeq" id="WP_163243405.1">
    <property type="nucleotide sequence ID" value="NZ_CP082780.1"/>
</dbReference>
<feature type="binding site" evidence="5">
    <location>
        <position position="72"/>
    </location>
    <ligand>
        <name>molybdate</name>
        <dbReference type="ChEBI" id="CHEBI:36264"/>
    </ligand>
</feature>
<dbReference type="PANTHER" id="PTHR30632">
    <property type="entry name" value="MOLYBDATE-BINDING PERIPLASMIC PROTEIN"/>
    <property type="match status" value="1"/>
</dbReference>
<evidence type="ECO:0000313" key="7">
    <source>
        <dbReference type="EMBL" id="MBA4538646.1"/>
    </source>
</evidence>
<reference evidence="7 10" key="2">
    <citation type="submission" date="2020-07" db="EMBL/GenBank/DDBJ databases">
        <authorList>
            <person name="Feng H."/>
        </authorList>
    </citation>
    <scope>NUCLEOTIDE SEQUENCE [LARGE SCALE GENOMIC DNA]</scope>
    <source>
        <strain evidence="7">S-12</strain>
        <strain evidence="10">s-12</strain>
    </source>
</reference>
<feature type="binding site" evidence="5">
    <location>
        <position position="181"/>
    </location>
    <ligand>
        <name>molybdate</name>
        <dbReference type="ChEBI" id="CHEBI:36264"/>
    </ligand>
</feature>
<keyword evidence="3 5" id="KW-0479">Metal-binding</keyword>
<evidence type="ECO:0000256" key="2">
    <source>
        <dbReference type="ARBA" id="ARBA00022505"/>
    </source>
</evidence>
<evidence type="ECO:0000313" key="8">
    <source>
        <dbReference type="EMBL" id="NEY83006.1"/>
    </source>
</evidence>
<evidence type="ECO:0000256" key="3">
    <source>
        <dbReference type="ARBA" id="ARBA00022723"/>
    </source>
</evidence>
<feature type="binding site" evidence="5">
    <location>
        <position position="154"/>
    </location>
    <ligand>
        <name>molybdate</name>
        <dbReference type="ChEBI" id="CHEBI:36264"/>
    </ligand>
</feature>
<dbReference type="CDD" id="cd13537">
    <property type="entry name" value="PBP2_YvgL_like"/>
    <property type="match status" value="1"/>
</dbReference>
<evidence type="ECO:0000256" key="5">
    <source>
        <dbReference type="PIRSR" id="PIRSR004846-1"/>
    </source>
</evidence>
<dbReference type="GO" id="GO:0015689">
    <property type="term" value="P:molybdate ion transport"/>
    <property type="evidence" value="ECO:0007669"/>
    <property type="project" value="InterPro"/>
</dbReference>
<dbReference type="SUPFAM" id="SSF53850">
    <property type="entry name" value="Periplasmic binding protein-like II"/>
    <property type="match status" value="1"/>
</dbReference>
<accession>A0A6B3W509</accession>
<evidence type="ECO:0000256" key="4">
    <source>
        <dbReference type="ARBA" id="ARBA00022729"/>
    </source>
</evidence>
<dbReference type="Proteomes" id="UP000570010">
    <property type="component" value="Unassembled WGS sequence"/>
</dbReference>
<protein>
    <submittedName>
        <fullName evidence="8">Molybdate ABC transporter substrate-binding protein</fullName>
    </submittedName>
</protein>
<dbReference type="GO" id="GO:0030973">
    <property type="term" value="F:molybdate ion binding"/>
    <property type="evidence" value="ECO:0007669"/>
    <property type="project" value="TreeGrafter"/>
</dbReference>
<gene>
    <name evidence="8" type="primary">modA</name>
    <name evidence="8" type="ORF">G4D64_16255</name>
    <name evidence="7" type="ORF">H1Z61_16310</name>
</gene>
<dbReference type="AlphaFoldDB" id="A0A6B3W509"/>
<keyword evidence="9" id="KW-1185">Reference proteome</keyword>
<dbReference type="GO" id="GO:1901359">
    <property type="term" value="F:tungstate binding"/>
    <property type="evidence" value="ECO:0007669"/>
    <property type="project" value="UniProtKB-ARBA"/>
</dbReference>
<dbReference type="GO" id="GO:0046872">
    <property type="term" value="F:metal ion binding"/>
    <property type="evidence" value="ECO:0007669"/>
    <property type="project" value="UniProtKB-KW"/>
</dbReference>
<reference evidence="8 9" key="1">
    <citation type="submission" date="2020-02" db="EMBL/GenBank/DDBJ databases">
        <title>Bacillus aquiflavi sp. nov., isolated from yellow water of strong flavor Chinese baijiu in Yibin region of China.</title>
        <authorList>
            <person name="Xie J."/>
        </authorList>
    </citation>
    <scope>NUCLEOTIDE SEQUENCE [LARGE SCALE GENOMIC DNA]</scope>
    <source>
        <strain evidence="8 9">3H-10</strain>
    </source>
</reference>
<dbReference type="PIRSF" id="PIRSF004846">
    <property type="entry name" value="ModA"/>
    <property type="match status" value="1"/>
</dbReference>
<comment type="similarity">
    <text evidence="1">Belongs to the bacterial solute-binding protein ModA family.</text>
</comment>
<dbReference type="NCBIfam" id="TIGR01256">
    <property type="entry name" value="modA"/>
    <property type="match status" value="1"/>
</dbReference>
<feature type="chain" id="PRO_5038247454" evidence="6">
    <location>
        <begin position="22"/>
        <end position="264"/>
    </location>
</feature>
<keyword evidence="2 5" id="KW-0500">Molybdenum</keyword>
<organism evidence="8 9">
    <name type="scientific">Bacillus aquiflavi</name>
    <dbReference type="NCBI Taxonomy" id="2672567"/>
    <lineage>
        <taxon>Bacteria</taxon>
        <taxon>Bacillati</taxon>
        <taxon>Bacillota</taxon>
        <taxon>Bacilli</taxon>
        <taxon>Bacillales</taxon>
        <taxon>Bacillaceae</taxon>
        <taxon>Bacillus</taxon>
    </lineage>
</organism>
<dbReference type="PANTHER" id="PTHR30632:SF0">
    <property type="entry name" value="SULFATE-BINDING PROTEIN"/>
    <property type="match status" value="1"/>
</dbReference>
<feature type="signal peptide" evidence="6">
    <location>
        <begin position="1"/>
        <end position="21"/>
    </location>
</feature>
<dbReference type="FunFam" id="3.40.190.10:FF:000035">
    <property type="entry name" value="Molybdate ABC transporter substrate-binding protein"/>
    <property type="match status" value="1"/>
</dbReference>
<dbReference type="Gene3D" id="3.40.190.10">
    <property type="entry name" value="Periplasmic binding protein-like II"/>
    <property type="match status" value="2"/>
</dbReference>
<proteinExistence type="inferred from homology"/>
<evidence type="ECO:0000256" key="6">
    <source>
        <dbReference type="SAM" id="SignalP"/>
    </source>
</evidence>
<dbReference type="InterPro" id="IPR005950">
    <property type="entry name" value="ModA"/>
</dbReference>